<feature type="transmembrane region" description="Helical" evidence="1">
    <location>
        <begin position="39"/>
        <end position="64"/>
    </location>
</feature>
<dbReference type="InterPro" id="IPR036013">
    <property type="entry name" value="Band_7/SPFH_dom_sf"/>
</dbReference>
<dbReference type="EMBL" id="WHZU01000003">
    <property type="protein sequence ID" value="NEH10988.1"/>
    <property type="molecule type" value="Genomic_DNA"/>
</dbReference>
<dbReference type="Pfam" id="PF01145">
    <property type="entry name" value="Band_7"/>
    <property type="match status" value="1"/>
</dbReference>
<dbReference type="Gene3D" id="3.30.479.30">
    <property type="entry name" value="Band 7 domain"/>
    <property type="match status" value="1"/>
</dbReference>
<keyword evidence="1" id="KW-1133">Transmembrane helix</keyword>
<protein>
    <submittedName>
        <fullName evidence="3">SPFH domain-containing protein</fullName>
    </submittedName>
</protein>
<accession>A0ABX0C762</accession>
<evidence type="ECO:0000259" key="2">
    <source>
        <dbReference type="SMART" id="SM00244"/>
    </source>
</evidence>
<dbReference type="PANTHER" id="PTHR43446:SF1">
    <property type="entry name" value="BAND 7 DOMAIN-CONTAINING PROTEIN"/>
    <property type="match status" value="1"/>
</dbReference>
<feature type="transmembrane region" description="Helical" evidence="1">
    <location>
        <begin position="6"/>
        <end position="27"/>
    </location>
</feature>
<dbReference type="PANTHER" id="PTHR43446">
    <property type="entry name" value="MEMBRANE PROTEIN-RELATED"/>
    <property type="match status" value="1"/>
</dbReference>
<keyword evidence="1" id="KW-0472">Membrane</keyword>
<feature type="domain" description="Band 7" evidence="2">
    <location>
        <begin position="61"/>
        <end position="266"/>
    </location>
</feature>
<dbReference type="InterPro" id="IPR001107">
    <property type="entry name" value="Band_7"/>
</dbReference>
<keyword evidence="4" id="KW-1185">Reference proteome</keyword>
<dbReference type="Proteomes" id="UP000475155">
    <property type="component" value="Unassembled WGS sequence"/>
</dbReference>
<dbReference type="SUPFAM" id="SSF117892">
    <property type="entry name" value="Band 7/SPFH domain"/>
    <property type="match status" value="1"/>
</dbReference>
<gene>
    <name evidence="3" type="ORF">GFD18_02605</name>
</gene>
<organism evidence="3 4">
    <name type="scientific">Bifidobacterium saimiriisciurei</name>
    <dbReference type="NCBI Taxonomy" id="2661627"/>
    <lineage>
        <taxon>Bacteria</taxon>
        <taxon>Bacillati</taxon>
        <taxon>Actinomycetota</taxon>
        <taxon>Actinomycetes</taxon>
        <taxon>Bifidobacteriales</taxon>
        <taxon>Bifidobacteriaceae</taxon>
        <taxon>Bifidobacterium</taxon>
    </lineage>
</organism>
<evidence type="ECO:0000256" key="1">
    <source>
        <dbReference type="SAM" id="Phobius"/>
    </source>
</evidence>
<evidence type="ECO:0000313" key="4">
    <source>
        <dbReference type="Proteomes" id="UP000475155"/>
    </source>
</evidence>
<proteinExistence type="predicted"/>
<comment type="caution">
    <text evidence="3">The sequence shown here is derived from an EMBL/GenBank/DDBJ whole genome shotgun (WGS) entry which is preliminary data.</text>
</comment>
<keyword evidence="1" id="KW-0812">Transmembrane</keyword>
<evidence type="ECO:0000313" key="3">
    <source>
        <dbReference type="EMBL" id="NEH10988.1"/>
    </source>
</evidence>
<name>A0ABX0C762_9BIFI</name>
<dbReference type="CDD" id="cd03402">
    <property type="entry name" value="SPFH_like_u2"/>
    <property type="match status" value="1"/>
</dbReference>
<reference evidence="3 4" key="1">
    <citation type="submission" date="2019-10" db="EMBL/GenBank/DDBJ databases">
        <title>Bifidobacterium from non-human primates.</title>
        <authorList>
            <person name="Modesto M."/>
        </authorList>
    </citation>
    <scope>NUCLEOTIDE SEQUENCE [LARGE SCALE GENOMIC DNA]</scope>
    <source>
        <strain evidence="3 4">SMA1</strain>
    </source>
</reference>
<sequence length="334" mass="35770">MNGWPVLAVVVVGWVAAVLGIVFGSVIMNPGPSDAGSMFGVGVALLVVGIVLCVLMSMLPAGFFSLQPNEARVLVLFGEYRGTVRGSGFYWANPFYSRELQSVEQDDSAGGDSLAAAFSGKKKSAKSASAAVKAKISLRARTLNGPRLKVNDRNGNPIEIADVVVWRVVDTARAVFDVDHYEQFVGMQAETALRHVASRYAYDHNAESDDAAAGEITLRSNIAEVSEALRAELAERLESAGIAVDDARLTHLAYAPEIAQVMLRRQQAEAIIAARTKIVQGAVSMVDMALKELERDGVVELDEERKATMVSNLMVVLCGDNDAQPVVNAGSLYN</sequence>
<dbReference type="SMART" id="SM00244">
    <property type="entry name" value="PHB"/>
    <property type="match status" value="1"/>
</dbReference>